<feature type="compositionally biased region" description="Acidic residues" evidence="5">
    <location>
        <begin position="257"/>
        <end position="273"/>
    </location>
</feature>
<dbReference type="InterPro" id="IPR001611">
    <property type="entry name" value="Leu-rich_rpt"/>
</dbReference>
<dbReference type="SUPFAM" id="SSF52047">
    <property type="entry name" value="RNI-like"/>
    <property type="match status" value="1"/>
</dbReference>
<organism evidence="7 8">
    <name type="scientific">Rhipicephalus microplus</name>
    <name type="common">Cattle tick</name>
    <name type="synonym">Boophilus microplus</name>
    <dbReference type="NCBI Taxonomy" id="6941"/>
    <lineage>
        <taxon>Eukaryota</taxon>
        <taxon>Metazoa</taxon>
        <taxon>Ecdysozoa</taxon>
        <taxon>Arthropoda</taxon>
        <taxon>Chelicerata</taxon>
        <taxon>Arachnida</taxon>
        <taxon>Acari</taxon>
        <taxon>Parasitiformes</taxon>
        <taxon>Ixodida</taxon>
        <taxon>Ixodoidea</taxon>
        <taxon>Ixodidae</taxon>
        <taxon>Rhipicephalinae</taxon>
        <taxon>Rhipicephalus</taxon>
        <taxon>Boophilus</taxon>
    </lineage>
</organism>
<feature type="compositionally biased region" description="Basic and acidic residues" evidence="5">
    <location>
        <begin position="246"/>
        <end position="256"/>
    </location>
</feature>
<dbReference type="InterPro" id="IPR045808">
    <property type="entry name" value="Hr_FBXL5"/>
</dbReference>
<feature type="compositionally biased region" description="Pro residues" evidence="5">
    <location>
        <begin position="537"/>
        <end position="547"/>
    </location>
</feature>
<keyword evidence="8" id="KW-1185">Reference proteome</keyword>
<proteinExistence type="predicted"/>
<evidence type="ECO:0000256" key="1">
    <source>
        <dbReference type="ARBA" id="ARBA00022490"/>
    </source>
</evidence>
<evidence type="ECO:0000313" key="8">
    <source>
        <dbReference type="Proteomes" id="UP000821866"/>
    </source>
</evidence>
<dbReference type="PROSITE" id="PS50181">
    <property type="entry name" value="FBOX"/>
    <property type="match status" value="1"/>
</dbReference>
<dbReference type="InterPro" id="IPR032675">
    <property type="entry name" value="LRR_dom_sf"/>
</dbReference>
<keyword evidence="3" id="KW-0833">Ubl conjugation pathway</keyword>
<dbReference type="Gene3D" id="1.20.120.520">
    <property type="entry name" value="nmb1532 protein domain like"/>
    <property type="match status" value="1"/>
</dbReference>
<dbReference type="SMART" id="SM00367">
    <property type="entry name" value="LRR_CC"/>
    <property type="match status" value="2"/>
</dbReference>
<feature type="region of interest" description="Disordered" evidence="5">
    <location>
        <begin position="613"/>
        <end position="654"/>
    </location>
</feature>
<feature type="region of interest" description="Disordered" evidence="5">
    <location>
        <begin position="532"/>
        <end position="578"/>
    </location>
</feature>
<dbReference type="AlphaFoldDB" id="A0A9J6ECU8"/>
<dbReference type="GO" id="GO:0019005">
    <property type="term" value="C:SCF ubiquitin ligase complex"/>
    <property type="evidence" value="ECO:0007669"/>
    <property type="project" value="TreeGrafter"/>
</dbReference>
<protein>
    <recommendedName>
        <fullName evidence="6">F-box domain-containing protein</fullName>
    </recommendedName>
</protein>
<comment type="caution">
    <text evidence="7">The sequence shown here is derived from an EMBL/GenBank/DDBJ whole genome shotgun (WGS) entry which is preliminary data.</text>
</comment>
<evidence type="ECO:0000259" key="6">
    <source>
        <dbReference type="PROSITE" id="PS50181"/>
    </source>
</evidence>
<dbReference type="Pfam" id="PF13516">
    <property type="entry name" value="LRR_6"/>
    <property type="match status" value="2"/>
</dbReference>
<dbReference type="PANTHER" id="PTHR13318">
    <property type="entry name" value="PARTNER OF PAIRED, ISOFORM B-RELATED"/>
    <property type="match status" value="1"/>
</dbReference>
<feature type="compositionally biased region" description="Basic and acidic residues" evidence="5">
    <location>
        <begin position="640"/>
        <end position="654"/>
    </location>
</feature>
<dbReference type="InterPro" id="IPR036047">
    <property type="entry name" value="F-box-like_dom_sf"/>
</dbReference>
<keyword evidence="2" id="KW-0479">Metal-binding</keyword>
<reference evidence="7" key="2">
    <citation type="submission" date="2021-09" db="EMBL/GenBank/DDBJ databases">
        <authorList>
            <person name="Jia N."/>
            <person name="Wang J."/>
            <person name="Shi W."/>
            <person name="Du L."/>
            <person name="Sun Y."/>
            <person name="Zhan W."/>
            <person name="Jiang J."/>
            <person name="Wang Q."/>
            <person name="Zhang B."/>
            <person name="Ji P."/>
            <person name="Sakyi L.B."/>
            <person name="Cui X."/>
            <person name="Yuan T."/>
            <person name="Jiang B."/>
            <person name="Yang W."/>
            <person name="Lam T.T.-Y."/>
            <person name="Chang Q."/>
            <person name="Ding S."/>
            <person name="Wang X."/>
            <person name="Zhu J."/>
            <person name="Ruan X."/>
            <person name="Zhao L."/>
            <person name="Wei J."/>
            <person name="Que T."/>
            <person name="Du C."/>
            <person name="Cheng J."/>
            <person name="Dai P."/>
            <person name="Han X."/>
            <person name="Huang E."/>
            <person name="Gao Y."/>
            <person name="Liu J."/>
            <person name="Shao H."/>
            <person name="Ye R."/>
            <person name="Li L."/>
            <person name="Wei W."/>
            <person name="Wang X."/>
            <person name="Wang C."/>
            <person name="Huo Q."/>
            <person name="Li W."/>
            <person name="Guo W."/>
            <person name="Chen H."/>
            <person name="Chen S."/>
            <person name="Zhou L."/>
            <person name="Zhou L."/>
            <person name="Ni X."/>
            <person name="Tian J."/>
            <person name="Zhou Y."/>
            <person name="Sheng Y."/>
            <person name="Liu T."/>
            <person name="Pan Y."/>
            <person name="Xia L."/>
            <person name="Li J."/>
            <person name="Zhao F."/>
            <person name="Cao W."/>
        </authorList>
    </citation>
    <scope>NUCLEOTIDE SEQUENCE</scope>
    <source>
        <strain evidence="7">Rmic-2018</strain>
        <tissue evidence="7">Larvae</tissue>
    </source>
</reference>
<dbReference type="Pfam" id="PF12937">
    <property type="entry name" value="F-box-like"/>
    <property type="match status" value="1"/>
</dbReference>
<feature type="domain" description="F-box" evidence="6">
    <location>
        <begin position="179"/>
        <end position="225"/>
    </location>
</feature>
<sequence length="964" mass="106493">MAPFPEEVDVFSVPHSRMKRLVEVYNEKLGCTDFTDYGALESLLHELYQTFREFRCHEQIENQLIMTKLKKKLKALSIHDSAVCNCHSDNRLSDMLALVRDGYSCTNKTATERVNYGLKLQHALIEFTEKFLPHMKEEEEVFQPMLIRYFGYEELKLLKERVIREHAKWQQQCAQEKCHVELENVDQEILLDIFSRLNARDLSICGSVCKSWYNISREPALWKELRPVHWALGLWDHVPLWPDPYNESKEGKGHTDEDADFDESSGSSSDEDSPSSPSADTLRREATVLNCLVKYLLPVVGSGVRKIVLSTSHVLNSRQLRSILKLCPSVHHLDISYTSIGDTSFKGSHCSGVVNVLSELDLSDSDETSLNQSTKQNVTQEGLTSIGGLRHLNLSGCFNITDSGLLFLANWDLLSHLEYLDVSGCFQLTGEGLRELMLGTPRLQPTNLFYCDYVDNGPFQDTANGCQNLQCFSRACCQSGEQSIGTFHDSCRIDLPMASFNPSRPEELRRLAGQISCQSLELRDIVDNIYQRGQSPARPPSDTPSSPPGFAVRQSMSAGKAGGGRRASAAPQAGKGSTSQFLTVQVPVSMASQFMDTQKLDAAYLSARLSASSLGSDAGPKIPTTSHISRRPKPRPPPKPKAEEPEPAHPRPYEDDPIWEVWESNMLRLAQLLKMLLQELRTVTEYTKIDEPTLMAAAGAVGSGVPLAEAPVADTFATKLAASNIIGGMDNRENVSNALQNPAPFRQLYAPPSEVKERSLEPLRQHPDLSVYFSKLASQMEALTQALRPIAGAPMANGNGSPVGQLMQVRADVHTDNGEGVSMANRANVSFQIGRSSSQPSSLAAATVGKGAGGLAQSDTMASLVASVNQLSNHMTHVQDLFRRALGGRPAPKRAGLSVSEEEDLRYCVSKLTDNMTRMSHDLKDTLKKHTSVPDDLEENTEDCGGQPTQEFDEPSITITLRRE</sequence>
<dbReference type="InterPro" id="IPR001810">
    <property type="entry name" value="F-box_dom"/>
</dbReference>
<evidence type="ECO:0000256" key="2">
    <source>
        <dbReference type="ARBA" id="ARBA00022723"/>
    </source>
</evidence>
<dbReference type="VEuPathDB" id="VectorBase:LOC119164855"/>
<evidence type="ECO:0000256" key="3">
    <source>
        <dbReference type="ARBA" id="ARBA00022786"/>
    </source>
</evidence>
<dbReference type="VEuPathDB" id="VectorBase:LOC119163469"/>
<dbReference type="CDD" id="cd12109">
    <property type="entry name" value="Hr_FBXL5"/>
    <property type="match status" value="1"/>
</dbReference>
<dbReference type="EMBL" id="JABSTU010000005">
    <property type="protein sequence ID" value="KAH8031917.1"/>
    <property type="molecule type" value="Genomic_DNA"/>
</dbReference>
<dbReference type="SUPFAM" id="SSF81383">
    <property type="entry name" value="F-box domain"/>
    <property type="match status" value="1"/>
</dbReference>
<keyword evidence="1" id="KW-0963">Cytoplasm</keyword>
<feature type="region of interest" description="Disordered" evidence="5">
    <location>
        <begin position="932"/>
        <end position="964"/>
    </location>
</feature>
<feature type="compositionally biased region" description="Basic residues" evidence="5">
    <location>
        <begin position="628"/>
        <end position="638"/>
    </location>
</feature>
<dbReference type="GO" id="GO:0046872">
    <property type="term" value="F:metal ion binding"/>
    <property type="evidence" value="ECO:0007669"/>
    <property type="project" value="UniProtKB-KW"/>
</dbReference>
<dbReference type="Gene3D" id="3.80.10.10">
    <property type="entry name" value="Ribonuclease Inhibitor"/>
    <property type="match status" value="1"/>
</dbReference>
<dbReference type="InterPro" id="IPR006553">
    <property type="entry name" value="Leu-rich_rpt_Cys-con_subtyp"/>
</dbReference>
<name>A0A9J6ECU8_RHIMP</name>
<evidence type="ECO:0000313" key="7">
    <source>
        <dbReference type="EMBL" id="KAH8031917.1"/>
    </source>
</evidence>
<evidence type="ECO:0000256" key="4">
    <source>
        <dbReference type="ARBA" id="ARBA00023004"/>
    </source>
</evidence>
<reference evidence="7" key="1">
    <citation type="journal article" date="2020" name="Cell">
        <title>Large-Scale Comparative Analyses of Tick Genomes Elucidate Their Genetic Diversity and Vector Capacities.</title>
        <authorList>
            <consortium name="Tick Genome and Microbiome Consortium (TIGMIC)"/>
            <person name="Jia N."/>
            <person name="Wang J."/>
            <person name="Shi W."/>
            <person name="Du L."/>
            <person name="Sun Y."/>
            <person name="Zhan W."/>
            <person name="Jiang J.F."/>
            <person name="Wang Q."/>
            <person name="Zhang B."/>
            <person name="Ji P."/>
            <person name="Bell-Sakyi L."/>
            <person name="Cui X.M."/>
            <person name="Yuan T.T."/>
            <person name="Jiang B.G."/>
            <person name="Yang W.F."/>
            <person name="Lam T.T."/>
            <person name="Chang Q.C."/>
            <person name="Ding S.J."/>
            <person name="Wang X.J."/>
            <person name="Zhu J.G."/>
            <person name="Ruan X.D."/>
            <person name="Zhao L."/>
            <person name="Wei J.T."/>
            <person name="Ye R.Z."/>
            <person name="Que T.C."/>
            <person name="Du C.H."/>
            <person name="Zhou Y.H."/>
            <person name="Cheng J.X."/>
            <person name="Dai P.F."/>
            <person name="Guo W.B."/>
            <person name="Han X.H."/>
            <person name="Huang E.J."/>
            <person name="Li L.F."/>
            <person name="Wei W."/>
            <person name="Gao Y.C."/>
            <person name="Liu J.Z."/>
            <person name="Shao H.Z."/>
            <person name="Wang X."/>
            <person name="Wang C.C."/>
            <person name="Yang T.C."/>
            <person name="Huo Q.B."/>
            <person name="Li W."/>
            <person name="Chen H.Y."/>
            <person name="Chen S.E."/>
            <person name="Zhou L.G."/>
            <person name="Ni X.B."/>
            <person name="Tian J.H."/>
            <person name="Sheng Y."/>
            <person name="Liu T."/>
            <person name="Pan Y.S."/>
            <person name="Xia L.Y."/>
            <person name="Li J."/>
            <person name="Zhao F."/>
            <person name="Cao W.C."/>
        </authorList>
    </citation>
    <scope>NUCLEOTIDE SEQUENCE</scope>
    <source>
        <strain evidence="7">Rmic-2018</strain>
    </source>
</reference>
<dbReference type="GO" id="GO:0031146">
    <property type="term" value="P:SCF-dependent proteasomal ubiquitin-dependent protein catabolic process"/>
    <property type="evidence" value="ECO:0007669"/>
    <property type="project" value="TreeGrafter"/>
</dbReference>
<dbReference type="PANTHER" id="PTHR13318:SF121">
    <property type="entry name" value="RICH REPEAT PROTEIN, PUTATIVE-RELATED"/>
    <property type="match status" value="1"/>
</dbReference>
<gene>
    <name evidence="7" type="ORF">HPB51_022115</name>
</gene>
<keyword evidence="4" id="KW-0408">Iron</keyword>
<dbReference type="Proteomes" id="UP000821866">
    <property type="component" value="Chromosome 3"/>
</dbReference>
<dbReference type="Gene3D" id="1.20.1280.50">
    <property type="match status" value="1"/>
</dbReference>
<dbReference type="SMART" id="SM00256">
    <property type="entry name" value="FBOX"/>
    <property type="match status" value="1"/>
</dbReference>
<evidence type="ECO:0000256" key="5">
    <source>
        <dbReference type="SAM" id="MobiDB-lite"/>
    </source>
</evidence>
<dbReference type="GO" id="GO:0006879">
    <property type="term" value="P:intracellular iron ion homeostasis"/>
    <property type="evidence" value="ECO:0007669"/>
    <property type="project" value="InterPro"/>
</dbReference>
<feature type="region of interest" description="Disordered" evidence="5">
    <location>
        <begin position="246"/>
        <end position="281"/>
    </location>
</feature>
<accession>A0A9J6ECU8</accession>